<reference evidence="8" key="1">
    <citation type="submission" date="2017-06" db="EMBL/GenBank/DDBJ databases">
        <authorList>
            <person name="Varghese N."/>
            <person name="Submissions S."/>
        </authorList>
    </citation>
    <scope>NUCLEOTIDE SEQUENCE [LARGE SCALE GENOMIC DNA]</scope>
    <source>
        <strain evidence="8">DSM 46839</strain>
    </source>
</reference>
<accession>A0A239BGY4</accession>
<dbReference type="PANTHER" id="PTHR30627">
    <property type="entry name" value="PEPTIDOGLYCAN D,D-TRANSPEPTIDASE"/>
    <property type="match status" value="1"/>
</dbReference>
<dbReference type="Pfam" id="PF00905">
    <property type="entry name" value="Transpeptidase"/>
    <property type="match status" value="1"/>
</dbReference>
<dbReference type="Gene3D" id="3.40.710.10">
    <property type="entry name" value="DD-peptidase/beta-lactamase superfamily"/>
    <property type="match status" value="1"/>
</dbReference>
<dbReference type="PANTHER" id="PTHR30627:SF24">
    <property type="entry name" value="PENICILLIN-BINDING PROTEIN 4B"/>
    <property type="match status" value="1"/>
</dbReference>
<dbReference type="GO" id="GO:0071555">
    <property type="term" value="P:cell wall organization"/>
    <property type="evidence" value="ECO:0007669"/>
    <property type="project" value="TreeGrafter"/>
</dbReference>
<dbReference type="Proteomes" id="UP000198373">
    <property type="component" value="Unassembled WGS sequence"/>
</dbReference>
<evidence type="ECO:0000256" key="2">
    <source>
        <dbReference type="ARBA" id="ARBA00007171"/>
    </source>
</evidence>
<dbReference type="InterPro" id="IPR007887">
    <property type="entry name" value="MecA_N"/>
</dbReference>
<dbReference type="Gene3D" id="3.90.1310.10">
    <property type="entry name" value="Penicillin-binding protein 2a (Domain 2)"/>
    <property type="match status" value="1"/>
</dbReference>
<evidence type="ECO:0000256" key="3">
    <source>
        <dbReference type="ARBA" id="ARBA00023136"/>
    </source>
</evidence>
<dbReference type="GO" id="GO:0008658">
    <property type="term" value="F:penicillin binding"/>
    <property type="evidence" value="ECO:0007669"/>
    <property type="project" value="InterPro"/>
</dbReference>
<keyword evidence="3" id="KW-0472">Membrane</keyword>
<gene>
    <name evidence="7" type="ORF">SAMN06893096_101694</name>
</gene>
<name>A0A239BGY4_9ACTN</name>
<dbReference type="SUPFAM" id="SSF56601">
    <property type="entry name" value="beta-lactamase/transpeptidase-like"/>
    <property type="match status" value="1"/>
</dbReference>
<dbReference type="GO" id="GO:0046677">
    <property type="term" value="P:response to antibiotic"/>
    <property type="evidence" value="ECO:0007669"/>
    <property type="project" value="InterPro"/>
</dbReference>
<dbReference type="InterPro" id="IPR001460">
    <property type="entry name" value="PCN-bd_Tpept"/>
</dbReference>
<dbReference type="InterPro" id="IPR050515">
    <property type="entry name" value="Beta-lactam/transpept"/>
</dbReference>
<sequence>MQPVTRLPPATATAGLERCLPVRTRRGTVLGSTLALLAVPVLAACSGNAEDDVRAAARAFLGAWSAGDTAAAAGATTDPDAASALLEQTAADLPGAVLAADVGQVAVDDGTATVGWTATWDLAAAPAWSYPATLRLQEADDGWDVVAEPTLVHPELGDGQRLQLERSLPERAPITDAGGQPLFTPTEVVTVGVDPAQVTDLPALAAALAAATGVAAEEVVADVEAAPEGRFVPVITLRRPDFEAIRAQVFDLPGAVFPTDTRLLAPSARFASALLGRVGPATAEVLEESAEDGAPRYAAGDQLGLSGLQRALQEQLTGTPGFAVRVVAADGSVGDAGREVDALEPVPGRPVRTPLVRAVQTAADAAVATQQLPTHLVVVRPGTGEILAVSSNEAAAAGNAFTGQYPPGSSMKVVSATALLETGTLTAQTPVACPGTLVVEGREFQNADRFDLGTVPFTEAFAQSCNTTFMQQGLALPDDALAAAAASYGVGTDWQLPVDVFSGEVPADSTGTTKAANAIGQGQVLVSPVQLALVSAGVAGGTPAVPVEVVGAEPAGPTPAGPDAAVLDALRPMMREVVLSGTAGALADRGEVYGKTGTAEYGSKTPPDAHGWFTGYQLGGPQGDLAFAVLVESGQSSSVAVDVTDVFLGGLPQA</sequence>
<dbReference type="GO" id="GO:0071972">
    <property type="term" value="F:peptidoglycan L,D-transpeptidase activity"/>
    <property type="evidence" value="ECO:0007669"/>
    <property type="project" value="TreeGrafter"/>
</dbReference>
<dbReference type="InterPro" id="IPR005311">
    <property type="entry name" value="PBP_dimer"/>
</dbReference>
<evidence type="ECO:0000259" key="6">
    <source>
        <dbReference type="Pfam" id="PF05223"/>
    </source>
</evidence>
<evidence type="ECO:0000313" key="8">
    <source>
        <dbReference type="Proteomes" id="UP000198373"/>
    </source>
</evidence>
<keyword evidence="7" id="KW-0132">Cell division</keyword>
<dbReference type="EMBL" id="FZOO01000001">
    <property type="protein sequence ID" value="SNS07210.1"/>
    <property type="molecule type" value="Genomic_DNA"/>
</dbReference>
<feature type="domain" description="Penicillin-binding protein dimerisation" evidence="5">
    <location>
        <begin position="169"/>
        <end position="332"/>
    </location>
</feature>
<dbReference type="GO" id="GO:0051301">
    <property type="term" value="P:cell division"/>
    <property type="evidence" value="ECO:0007669"/>
    <property type="project" value="UniProtKB-KW"/>
</dbReference>
<feature type="domain" description="NTF2-like N-terminal transpeptidase" evidence="6">
    <location>
        <begin position="55"/>
        <end position="160"/>
    </location>
</feature>
<comment type="subcellular location">
    <subcellularLocation>
        <location evidence="1">Membrane</location>
    </subcellularLocation>
</comment>
<evidence type="ECO:0000259" key="4">
    <source>
        <dbReference type="Pfam" id="PF00905"/>
    </source>
</evidence>
<protein>
    <submittedName>
        <fullName evidence="7">Cell division protein FtsI/penicillin-binding protein 2</fullName>
    </submittedName>
</protein>
<dbReference type="GO" id="GO:0005886">
    <property type="term" value="C:plasma membrane"/>
    <property type="evidence" value="ECO:0007669"/>
    <property type="project" value="TreeGrafter"/>
</dbReference>
<feature type="domain" description="Penicillin-binding protein transpeptidase" evidence="4">
    <location>
        <begin position="376"/>
        <end position="638"/>
    </location>
</feature>
<keyword evidence="8" id="KW-1185">Reference proteome</keyword>
<dbReference type="InterPro" id="IPR012338">
    <property type="entry name" value="Beta-lactam/transpept-like"/>
</dbReference>
<evidence type="ECO:0000259" key="5">
    <source>
        <dbReference type="Pfam" id="PF03717"/>
    </source>
</evidence>
<organism evidence="7 8">
    <name type="scientific">Geodermatophilus pulveris</name>
    <dbReference type="NCBI Taxonomy" id="1564159"/>
    <lineage>
        <taxon>Bacteria</taxon>
        <taxon>Bacillati</taxon>
        <taxon>Actinomycetota</taxon>
        <taxon>Actinomycetes</taxon>
        <taxon>Geodermatophilales</taxon>
        <taxon>Geodermatophilaceae</taxon>
        <taxon>Geodermatophilus</taxon>
    </lineage>
</organism>
<dbReference type="SUPFAM" id="SSF56519">
    <property type="entry name" value="Penicillin binding protein dimerisation domain"/>
    <property type="match status" value="1"/>
</dbReference>
<dbReference type="AlphaFoldDB" id="A0A239BGY4"/>
<evidence type="ECO:0000313" key="7">
    <source>
        <dbReference type="EMBL" id="SNS07210.1"/>
    </source>
</evidence>
<dbReference type="InterPro" id="IPR036138">
    <property type="entry name" value="PBP_dimer_sf"/>
</dbReference>
<evidence type="ECO:0000256" key="1">
    <source>
        <dbReference type="ARBA" id="ARBA00004370"/>
    </source>
</evidence>
<dbReference type="Pfam" id="PF03717">
    <property type="entry name" value="PBP_dimer"/>
    <property type="match status" value="1"/>
</dbReference>
<comment type="similarity">
    <text evidence="2">Belongs to the transpeptidase family.</text>
</comment>
<proteinExistence type="inferred from homology"/>
<dbReference type="Pfam" id="PF05223">
    <property type="entry name" value="MecA_N"/>
    <property type="match status" value="1"/>
</dbReference>
<keyword evidence="7" id="KW-0131">Cell cycle</keyword>